<evidence type="ECO:0000256" key="1">
    <source>
        <dbReference type="ARBA" id="ARBA00004141"/>
    </source>
</evidence>
<evidence type="ECO:0000256" key="3">
    <source>
        <dbReference type="ARBA" id="ARBA00022989"/>
    </source>
</evidence>
<dbReference type="PRINTS" id="PR01463">
    <property type="entry name" value="EAGCHANLFMLY"/>
</dbReference>
<organism evidence="8 9">
    <name type="scientific">Effrenium voratum</name>
    <dbReference type="NCBI Taxonomy" id="2562239"/>
    <lineage>
        <taxon>Eukaryota</taxon>
        <taxon>Sar</taxon>
        <taxon>Alveolata</taxon>
        <taxon>Dinophyceae</taxon>
        <taxon>Suessiales</taxon>
        <taxon>Symbiodiniaceae</taxon>
        <taxon>Effrenium</taxon>
    </lineage>
</organism>
<feature type="transmembrane region" description="Helical" evidence="6">
    <location>
        <begin position="249"/>
        <end position="267"/>
    </location>
</feature>
<dbReference type="PANTHER" id="PTHR10217:SF435">
    <property type="entry name" value="POTASSIUM VOLTAGE-GATED CHANNEL PROTEIN EAG"/>
    <property type="match status" value="1"/>
</dbReference>
<dbReference type="GO" id="GO:0005886">
    <property type="term" value="C:plasma membrane"/>
    <property type="evidence" value="ECO:0007669"/>
    <property type="project" value="TreeGrafter"/>
</dbReference>
<proteinExistence type="predicted"/>
<dbReference type="Gene3D" id="1.10.287.70">
    <property type="match status" value="1"/>
</dbReference>
<evidence type="ECO:0000256" key="5">
    <source>
        <dbReference type="SAM" id="MobiDB-lite"/>
    </source>
</evidence>
<dbReference type="InterPro" id="IPR018490">
    <property type="entry name" value="cNMP-bd_dom_sf"/>
</dbReference>
<feature type="transmembrane region" description="Helical" evidence="6">
    <location>
        <begin position="72"/>
        <end position="93"/>
    </location>
</feature>
<feature type="region of interest" description="Disordered" evidence="5">
    <location>
        <begin position="1"/>
        <end position="26"/>
    </location>
</feature>
<dbReference type="InterPro" id="IPR050818">
    <property type="entry name" value="KCNH_animal-type"/>
</dbReference>
<feature type="transmembrane region" description="Helical" evidence="6">
    <location>
        <begin position="194"/>
        <end position="220"/>
    </location>
</feature>
<evidence type="ECO:0000256" key="4">
    <source>
        <dbReference type="ARBA" id="ARBA00023136"/>
    </source>
</evidence>
<dbReference type="AlphaFoldDB" id="A0AA36I4U4"/>
<dbReference type="GO" id="GO:0005249">
    <property type="term" value="F:voltage-gated potassium channel activity"/>
    <property type="evidence" value="ECO:0007669"/>
    <property type="project" value="InterPro"/>
</dbReference>
<keyword evidence="4 6" id="KW-0472">Membrane</keyword>
<dbReference type="PANTHER" id="PTHR10217">
    <property type="entry name" value="VOLTAGE AND LIGAND GATED POTASSIUM CHANNEL"/>
    <property type="match status" value="1"/>
</dbReference>
<feature type="transmembrane region" description="Helical" evidence="6">
    <location>
        <begin position="105"/>
        <end position="126"/>
    </location>
</feature>
<name>A0AA36I4U4_9DINO</name>
<feature type="transmembrane region" description="Helical" evidence="6">
    <location>
        <begin position="279"/>
        <end position="307"/>
    </location>
</feature>
<dbReference type="SUPFAM" id="SSF81324">
    <property type="entry name" value="Voltage-gated potassium channels"/>
    <property type="match status" value="1"/>
</dbReference>
<dbReference type="InterPro" id="IPR005821">
    <property type="entry name" value="Ion_trans_dom"/>
</dbReference>
<evidence type="ECO:0000259" key="7">
    <source>
        <dbReference type="Pfam" id="PF00520"/>
    </source>
</evidence>
<dbReference type="Gene3D" id="1.10.287.630">
    <property type="entry name" value="Helix hairpin bin"/>
    <property type="match status" value="1"/>
</dbReference>
<reference evidence="8" key="1">
    <citation type="submission" date="2023-08" db="EMBL/GenBank/DDBJ databases">
        <authorList>
            <person name="Chen Y."/>
            <person name="Shah S."/>
            <person name="Dougan E. K."/>
            <person name="Thang M."/>
            <person name="Chan C."/>
        </authorList>
    </citation>
    <scope>NUCLEOTIDE SEQUENCE</scope>
</reference>
<evidence type="ECO:0000256" key="2">
    <source>
        <dbReference type="ARBA" id="ARBA00022692"/>
    </source>
</evidence>
<protein>
    <recommendedName>
        <fullName evidence="7">Ion transport domain-containing protein</fullName>
    </recommendedName>
</protein>
<dbReference type="GO" id="GO:0042391">
    <property type="term" value="P:regulation of membrane potential"/>
    <property type="evidence" value="ECO:0007669"/>
    <property type="project" value="TreeGrafter"/>
</dbReference>
<dbReference type="Proteomes" id="UP001178507">
    <property type="component" value="Unassembled WGS sequence"/>
</dbReference>
<dbReference type="Gene3D" id="2.60.120.10">
    <property type="entry name" value="Jelly Rolls"/>
    <property type="match status" value="1"/>
</dbReference>
<evidence type="ECO:0000313" key="8">
    <source>
        <dbReference type="EMBL" id="CAJ1381084.1"/>
    </source>
</evidence>
<evidence type="ECO:0000256" key="6">
    <source>
        <dbReference type="SAM" id="Phobius"/>
    </source>
</evidence>
<dbReference type="EMBL" id="CAUJNA010000779">
    <property type="protein sequence ID" value="CAJ1381084.1"/>
    <property type="molecule type" value="Genomic_DNA"/>
</dbReference>
<dbReference type="InterPro" id="IPR003938">
    <property type="entry name" value="K_chnl_volt-dep_EAG/ELK/ERG"/>
</dbReference>
<feature type="compositionally biased region" description="Polar residues" evidence="5">
    <location>
        <begin position="1"/>
        <end position="10"/>
    </location>
</feature>
<keyword evidence="2 6" id="KW-0812">Transmembrane</keyword>
<feature type="domain" description="Ion transport" evidence="7">
    <location>
        <begin position="72"/>
        <end position="300"/>
    </location>
</feature>
<dbReference type="SUPFAM" id="SSF51206">
    <property type="entry name" value="cAMP-binding domain-like"/>
    <property type="match status" value="1"/>
</dbReference>
<keyword evidence="3 6" id="KW-1133">Transmembrane helix</keyword>
<accession>A0AA36I4U4</accession>
<evidence type="ECO:0000313" key="9">
    <source>
        <dbReference type="Proteomes" id="UP001178507"/>
    </source>
</evidence>
<sequence>MPAPWNSNQRPRGEMARDELEDVPDAEMGQRYRKFPSDSLQSHISEPQKAPKKRLVFHYRTLSPETSYFLEIWDGIFLLVLAAVSVITPLEVAFDLARHEESSMVIWAIDAAFLFDMILQFFTAYFDTARSRYVRDVRSIAWRYLTGWFVIDLATTFPYQLFGELQHLRVLRLLRLHSAIQICRRRQANVGISFALLSLIKFLVVLSFNCHWMACLWGHIAWCHREGSWLEALEASKGGDPRLYTEWPGVYTISVYWAIMTLTSIGYGDITPQNQYEYVVASVCMAFMAAMWAVVIGQMCGVLATLLPHDVAFKRTMDDLNWLLKDRQMPMPIRTKLRRYFYESRSLTRLHEQKQIIAQMSPMLQGEVSTQLLGNWIEKVGYLNNLDCEVLVQVARKLKAQLFAPKEAIDNDRALFVVRRGVCMRGGRVLIAGDVWGKDMILSNPLLREATSVRCLSYLEVLTLRFVDLQDCVSRSSQGRALVRWWQIRLALQHAMQRISRAVRQMERREGSFADMPADTQKKVVLNVLHGHSPLAELPSEETCSNASAGLAGNQLEEIKSSILALTQTVESLQQTVLDMAE</sequence>
<keyword evidence="9" id="KW-1185">Reference proteome</keyword>
<dbReference type="Pfam" id="PF00520">
    <property type="entry name" value="Ion_trans"/>
    <property type="match status" value="1"/>
</dbReference>
<comment type="caution">
    <text evidence="8">The sequence shown here is derived from an EMBL/GenBank/DDBJ whole genome shotgun (WGS) entry which is preliminary data.</text>
</comment>
<dbReference type="InterPro" id="IPR014710">
    <property type="entry name" value="RmlC-like_jellyroll"/>
</dbReference>
<comment type="subcellular location">
    <subcellularLocation>
        <location evidence="1">Membrane</location>
        <topology evidence="1">Multi-pass membrane protein</topology>
    </subcellularLocation>
</comment>
<gene>
    <name evidence="8" type="ORF">EVOR1521_LOCUS8875</name>
</gene>